<feature type="compositionally biased region" description="Basic and acidic residues" evidence="2">
    <location>
        <begin position="296"/>
        <end position="306"/>
    </location>
</feature>
<comment type="caution">
    <text evidence="4">The sequence shown here is derived from an EMBL/GenBank/DDBJ whole genome shotgun (WGS) entry which is preliminary data.</text>
</comment>
<feature type="region of interest" description="Disordered" evidence="2">
    <location>
        <begin position="599"/>
        <end position="719"/>
    </location>
</feature>
<dbReference type="InterPro" id="IPR018034">
    <property type="entry name" value="Kri1"/>
</dbReference>
<feature type="compositionally biased region" description="Acidic residues" evidence="2">
    <location>
        <begin position="459"/>
        <end position="480"/>
    </location>
</feature>
<dbReference type="InterPro" id="IPR024626">
    <property type="entry name" value="Kri1-like_C"/>
</dbReference>
<evidence type="ECO:0000313" key="5">
    <source>
        <dbReference type="Proteomes" id="UP000620104"/>
    </source>
</evidence>
<dbReference type="GO" id="GO:0030686">
    <property type="term" value="C:90S preribosome"/>
    <property type="evidence" value="ECO:0007669"/>
    <property type="project" value="TreeGrafter"/>
</dbReference>
<feature type="compositionally biased region" description="Acidic residues" evidence="2">
    <location>
        <begin position="35"/>
        <end position="57"/>
    </location>
</feature>
<feature type="compositionally biased region" description="Basic residues" evidence="2">
    <location>
        <begin position="497"/>
        <end position="513"/>
    </location>
</feature>
<feature type="domain" description="Kri1-like C-terminal" evidence="3">
    <location>
        <begin position="538"/>
        <end position="602"/>
    </location>
</feature>
<feature type="region of interest" description="Disordered" evidence="2">
    <location>
        <begin position="178"/>
        <end position="197"/>
    </location>
</feature>
<sequence>MPSAWKPSTGISAEDILSRVKKSVKFDDNGNAQPAEDEYESEEDDSEDEEEDEEGEEMTPALDAAILRTLAMIRKKDEVVYGSGNVLEEQLRKTQAEAEKYRFAEKKGKGKEKAFSLQDHQRIALLEGKLGGNPEDEDDTADLPETIIPLTHVQEERALRDEVTKAFHTAIGGDEDEDEGFLVKREKTDTERNDEKEAYRQFLLANGGGEEQVRELLGLGDEDDGKDHQSDDGVDAAMQAQADESTTSGGALARKQKTARQKKDDEAFLMDYILNRGWIDTEDQPEASTSAPVLEPVKKAKAEKSSHPWGELEDDEAFEEIAEEFETAYNFRFEEPGAANIVSHPREIASTVRRADDTRKLQRQAKAERKAAEKAQREEETKRLKGQKRRQIEKQLAALKAEFGEEALAGLDLEGDFDEAKHEAAVQQLMAGDDDDEKPTWDDEDMDMPDGAEGGAFEELQEWDEAEEAEGELLLDDDDGPLNMDADFVEMPDDSNHKKKKNKKKDKKDRKRKQREELEDQEMEVVDDGLSLEQRKEKLKSAVDEYQNLDHEDMIGDLPTRFKYMKGNANNYGLSPVEILLATDAELNEVLGLKHYAPYRHGSGVGAAGRGMGKRLGELKSKLSQRRWGEDIEVDKNGFGKDPATRRPKDNGYKGRENNGSAKDSDAVHKGAPKKRAGKKERQRLKAAGAESVADSASQPMDKKRKHGEEGGDRKRQKL</sequence>
<dbReference type="GO" id="GO:0000447">
    <property type="term" value="P:endonucleolytic cleavage in ITS1 to separate SSU-rRNA from 5.8S rRNA and LSU-rRNA from tricistronic rRNA transcript (SSU-rRNA, 5.8S rRNA, LSU-rRNA)"/>
    <property type="evidence" value="ECO:0007669"/>
    <property type="project" value="TreeGrafter"/>
</dbReference>
<dbReference type="GO" id="GO:0005730">
    <property type="term" value="C:nucleolus"/>
    <property type="evidence" value="ECO:0007669"/>
    <property type="project" value="TreeGrafter"/>
</dbReference>
<name>A0A8H3TZH5_9TREE</name>
<evidence type="ECO:0000256" key="1">
    <source>
        <dbReference type="ARBA" id="ARBA00007473"/>
    </source>
</evidence>
<feature type="region of interest" description="Disordered" evidence="2">
    <location>
        <begin position="217"/>
        <end position="262"/>
    </location>
</feature>
<feature type="compositionally biased region" description="Basic and acidic residues" evidence="2">
    <location>
        <begin position="615"/>
        <end position="669"/>
    </location>
</feature>
<dbReference type="PANTHER" id="PTHR14490">
    <property type="entry name" value="ZINC FINGER, ZZ TYPE"/>
    <property type="match status" value="1"/>
</dbReference>
<protein>
    <recommendedName>
        <fullName evidence="3">Kri1-like C-terminal domain-containing protein</fullName>
    </recommendedName>
</protein>
<evidence type="ECO:0000313" key="4">
    <source>
        <dbReference type="EMBL" id="GHJ89715.1"/>
    </source>
</evidence>
<accession>A0A8H3TZH5</accession>
<dbReference type="OrthoDB" id="10252032at2759"/>
<dbReference type="Proteomes" id="UP000620104">
    <property type="component" value="Unassembled WGS sequence"/>
</dbReference>
<feature type="region of interest" description="Disordered" evidence="2">
    <location>
        <begin position="282"/>
        <end position="313"/>
    </location>
</feature>
<keyword evidence="5" id="KW-1185">Reference proteome</keyword>
<feature type="compositionally biased region" description="Basic and acidic residues" evidence="2">
    <location>
        <begin position="707"/>
        <end position="719"/>
    </location>
</feature>
<feature type="region of interest" description="Disordered" evidence="2">
    <location>
        <begin position="352"/>
        <end position="390"/>
    </location>
</feature>
<dbReference type="EMBL" id="BLZA01000049">
    <property type="protein sequence ID" value="GHJ89715.1"/>
    <property type="molecule type" value="Genomic_DNA"/>
</dbReference>
<gene>
    <name evidence="4" type="ORF">NliqN6_6117</name>
</gene>
<dbReference type="PANTHER" id="PTHR14490:SF5">
    <property type="entry name" value="PROTEIN KRI1 HOMOLOG"/>
    <property type="match status" value="1"/>
</dbReference>
<feature type="compositionally biased region" description="Acidic residues" evidence="2">
    <location>
        <begin position="432"/>
        <end position="450"/>
    </location>
</feature>
<feature type="region of interest" description="Disordered" evidence="2">
    <location>
        <begin position="24"/>
        <end position="62"/>
    </location>
</feature>
<proteinExistence type="inferred from homology"/>
<feature type="compositionally biased region" description="Basic and acidic residues" evidence="2">
    <location>
        <begin position="181"/>
        <end position="197"/>
    </location>
</feature>
<feature type="region of interest" description="Disordered" evidence="2">
    <location>
        <begin position="419"/>
        <end position="526"/>
    </location>
</feature>
<dbReference type="Pfam" id="PF05178">
    <property type="entry name" value="Kri1"/>
    <property type="match status" value="1"/>
</dbReference>
<reference evidence="4" key="1">
    <citation type="submission" date="2020-07" db="EMBL/GenBank/DDBJ databases">
        <title>Draft Genome Sequence of a Deep-Sea Yeast, Naganishia (Cryptococcus) liquefaciens strain N6.</title>
        <authorList>
            <person name="Han Y.W."/>
            <person name="Kajitani R."/>
            <person name="Morimoto H."/>
            <person name="Parhat M."/>
            <person name="Tsubouchi H."/>
            <person name="Bakenova O."/>
            <person name="Ogata M."/>
            <person name="Argunhan B."/>
            <person name="Aoki R."/>
            <person name="Kajiwara S."/>
            <person name="Itoh T."/>
            <person name="Iwasaki H."/>
        </authorList>
    </citation>
    <scope>NUCLEOTIDE SEQUENCE</scope>
    <source>
        <strain evidence="4">N6</strain>
    </source>
</reference>
<feature type="compositionally biased region" description="Acidic residues" evidence="2">
    <location>
        <begin position="517"/>
        <end position="526"/>
    </location>
</feature>
<feature type="compositionally biased region" description="Basic residues" evidence="2">
    <location>
        <begin position="671"/>
        <end position="685"/>
    </location>
</feature>
<comment type="similarity">
    <text evidence="1">Belongs to the KRI1 family.</text>
</comment>
<organism evidence="4 5">
    <name type="scientific">Naganishia liquefaciens</name>
    <dbReference type="NCBI Taxonomy" id="104408"/>
    <lineage>
        <taxon>Eukaryota</taxon>
        <taxon>Fungi</taxon>
        <taxon>Dikarya</taxon>
        <taxon>Basidiomycota</taxon>
        <taxon>Agaricomycotina</taxon>
        <taxon>Tremellomycetes</taxon>
        <taxon>Filobasidiales</taxon>
        <taxon>Filobasidiaceae</taxon>
        <taxon>Naganishia</taxon>
    </lineage>
</organism>
<evidence type="ECO:0000256" key="2">
    <source>
        <dbReference type="SAM" id="MobiDB-lite"/>
    </source>
</evidence>
<dbReference type="Pfam" id="PF12936">
    <property type="entry name" value="Kri1_C"/>
    <property type="match status" value="1"/>
</dbReference>
<dbReference type="AlphaFoldDB" id="A0A8H3TZH5"/>
<feature type="compositionally biased region" description="Basic and acidic residues" evidence="2">
    <location>
        <begin position="353"/>
        <end position="383"/>
    </location>
</feature>
<evidence type="ECO:0000259" key="3">
    <source>
        <dbReference type="Pfam" id="PF12936"/>
    </source>
</evidence>